<dbReference type="EMBL" id="CAJJDO010000132">
    <property type="protein sequence ID" value="CAD8202762.1"/>
    <property type="molecule type" value="Genomic_DNA"/>
</dbReference>
<dbReference type="Proteomes" id="UP000689195">
    <property type="component" value="Unassembled WGS sequence"/>
</dbReference>
<name>A0A8S1XQC5_9CILI</name>
<protein>
    <submittedName>
        <fullName evidence="1">Uncharacterized protein</fullName>
    </submittedName>
</protein>
<accession>A0A8S1XQC5</accession>
<proteinExistence type="predicted"/>
<comment type="caution">
    <text evidence="1">The sequence shown here is derived from an EMBL/GenBank/DDBJ whole genome shotgun (WGS) entry which is preliminary data.</text>
</comment>
<gene>
    <name evidence="1" type="ORF">PPENT_87.1.T1320032</name>
</gene>
<dbReference type="AlphaFoldDB" id="A0A8S1XQC5"/>
<keyword evidence="2" id="KW-1185">Reference proteome</keyword>
<reference evidence="1" key="1">
    <citation type="submission" date="2021-01" db="EMBL/GenBank/DDBJ databases">
        <authorList>
            <consortium name="Genoscope - CEA"/>
            <person name="William W."/>
        </authorList>
    </citation>
    <scope>NUCLEOTIDE SEQUENCE</scope>
</reference>
<organism evidence="1 2">
    <name type="scientific">Paramecium pentaurelia</name>
    <dbReference type="NCBI Taxonomy" id="43138"/>
    <lineage>
        <taxon>Eukaryota</taxon>
        <taxon>Sar</taxon>
        <taxon>Alveolata</taxon>
        <taxon>Ciliophora</taxon>
        <taxon>Intramacronucleata</taxon>
        <taxon>Oligohymenophorea</taxon>
        <taxon>Peniculida</taxon>
        <taxon>Parameciidae</taxon>
        <taxon>Paramecium</taxon>
    </lineage>
</organism>
<evidence type="ECO:0000313" key="1">
    <source>
        <dbReference type="EMBL" id="CAD8202762.1"/>
    </source>
</evidence>
<sequence length="127" mass="15275">MILFFGNHCLIEDLSIQFNNNARLELSVVNYQLNLRRKQRYQNRIYINSTINQQKVQLLVGIGFHYHYQIAIIKNYSRLKYIILKLTKIIQYHFIFQELQIKHNKVLDLIISNRAKIKVLSNKLTQK</sequence>
<evidence type="ECO:0000313" key="2">
    <source>
        <dbReference type="Proteomes" id="UP000689195"/>
    </source>
</evidence>